<dbReference type="InterPro" id="IPR017867">
    <property type="entry name" value="Tyr_phospatase_low_mol_wt"/>
</dbReference>
<dbReference type="InterPro" id="IPR036196">
    <property type="entry name" value="Ptyr_pPase_sf"/>
</dbReference>
<dbReference type="OrthoDB" id="9784339at2"/>
<evidence type="ECO:0000259" key="5">
    <source>
        <dbReference type="SMART" id="SM00226"/>
    </source>
</evidence>
<keyword evidence="3" id="KW-0904">Protein phosphatase</keyword>
<accession>A0A1G8HCK9</accession>
<evidence type="ECO:0000313" key="6">
    <source>
        <dbReference type="EMBL" id="SDI04396.1"/>
    </source>
</evidence>
<dbReference type="Proteomes" id="UP000199163">
    <property type="component" value="Unassembled WGS sequence"/>
</dbReference>
<feature type="active site" description="Nucleophile" evidence="4">
    <location>
        <position position="8"/>
    </location>
</feature>
<proteinExistence type="inferred from homology"/>
<evidence type="ECO:0000256" key="2">
    <source>
        <dbReference type="ARBA" id="ARBA00022801"/>
    </source>
</evidence>
<protein>
    <submittedName>
        <fullName evidence="6">Protein-tyrosine phosphatase</fullName>
    </submittedName>
</protein>
<feature type="active site" evidence="4">
    <location>
        <position position="14"/>
    </location>
</feature>
<organism evidence="6 7">
    <name type="scientific">Alteribacillus persepolensis</name>
    <dbReference type="NCBI Taxonomy" id="568899"/>
    <lineage>
        <taxon>Bacteria</taxon>
        <taxon>Bacillati</taxon>
        <taxon>Bacillota</taxon>
        <taxon>Bacilli</taxon>
        <taxon>Bacillales</taxon>
        <taxon>Bacillaceae</taxon>
        <taxon>Alteribacillus</taxon>
    </lineage>
</organism>
<dbReference type="InterPro" id="IPR023485">
    <property type="entry name" value="Ptyr_pPase"/>
</dbReference>
<evidence type="ECO:0000256" key="3">
    <source>
        <dbReference type="ARBA" id="ARBA00022912"/>
    </source>
</evidence>
<evidence type="ECO:0000256" key="1">
    <source>
        <dbReference type="ARBA" id="ARBA00011063"/>
    </source>
</evidence>
<gene>
    <name evidence="6" type="ORF">SAMN05192534_11945</name>
</gene>
<feature type="domain" description="Phosphotyrosine protein phosphatase I" evidence="5">
    <location>
        <begin position="2"/>
        <end position="144"/>
    </location>
</feature>
<evidence type="ECO:0000256" key="4">
    <source>
        <dbReference type="PIRSR" id="PIRSR617867-1"/>
    </source>
</evidence>
<sequence>MTNVLFVCTGNTCRSPMAEALFRAKGMEEVQARSAGIYAAQGMPASEGAKTVLHERQIAFGHASQPLTDELIDWADIILTMTKSHRDIVHQTHPKAMDKAFTLREFAWDDKYGADIADPIGGTDETYRACADEIDELLDQVMKKLKQW</sequence>
<dbReference type="EMBL" id="FNDK01000019">
    <property type="protein sequence ID" value="SDI04396.1"/>
    <property type="molecule type" value="Genomic_DNA"/>
</dbReference>
<dbReference type="AlphaFoldDB" id="A0A1G8HCK9"/>
<dbReference type="SUPFAM" id="SSF52788">
    <property type="entry name" value="Phosphotyrosine protein phosphatases I"/>
    <property type="match status" value="1"/>
</dbReference>
<dbReference type="CDD" id="cd16344">
    <property type="entry name" value="LMWPAP"/>
    <property type="match status" value="1"/>
</dbReference>
<dbReference type="STRING" id="568899.SAMN05192534_11945"/>
<dbReference type="PRINTS" id="PR00719">
    <property type="entry name" value="LMWPTPASE"/>
</dbReference>
<keyword evidence="2" id="KW-0378">Hydrolase</keyword>
<reference evidence="6 7" key="1">
    <citation type="submission" date="2016-10" db="EMBL/GenBank/DDBJ databases">
        <authorList>
            <person name="de Groot N.N."/>
        </authorList>
    </citation>
    <scope>NUCLEOTIDE SEQUENCE [LARGE SCALE GENOMIC DNA]</scope>
    <source>
        <strain evidence="6 7">DSM 21632</strain>
    </source>
</reference>
<dbReference type="PANTHER" id="PTHR11717:SF31">
    <property type="entry name" value="LOW MOLECULAR WEIGHT PROTEIN-TYROSINE-PHOSPHATASE ETP-RELATED"/>
    <property type="match status" value="1"/>
</dbReference>
<dbReference type="InterPro" id="IPR050438">
    <property type="entry name" value="LMW_PTPase"/>
</dbReference>
<dbReference type="RefSeq" id="WP_091275040.1">
    <property type="nucleotide sequence ID" value="NZ_FNDK01000019.1"/>
</dbReference>
<evidence type="ECO:0000313" key="7">
    <source>
        <dbReference type="Proteomes" id="UP000199163"/>
    </source>
</evidence>
<dbReference type="GO" id="GO:0004725">
    <property type="term" value="F:protein tyrosine phosphatase activity"/>
    <property type="evidence" value="ECO:0007669"/>
    <property type="project" value="InterPro"/>
</dbReference>
<feature type="active site" description="Proton donor" evidence="4">
    <location>
        <position position="118"/>
    </location>
</feature>
<dbReference type="PANTHER" id="PTHR11717">
    <property type="entry name" value="LOW MOLECULAR WEIGHT PROTEIN TYROSINE PHOSPHATASE"/>
    <property type="match status" value="1"/>
</dbReference>
<keyword evidence="7" id="KW-1185">Reference proteome</keyword>
<comment type="similarity">
    <text evidence="1">Belongs to the low molecular weight phosphotyrosine protein phosphatase family.</text>
</comment>
<dbReference type="SMART" id="SM00226">
    <property type="entry name" value="LMWPc"/>
    <property type="match status" value="1"/>
</dbReference>
<dbReference type="Pfam" id="PF01451">
    <property type="entry name" value="LMWPc"/>
    <property type="match status" value="1"/>
</dbReference>
<dbReference type="Gene3D" id="3.40.50.2300">
    <property type="match status" value="1"/>
</dbReference>
<name>A0A1G8HCK9_9BACI</name>